<dbReference type="Proteomes" id="UP000095751">
    <property type="component" value="Unassembled WGS sequence"/>
</dbReference>
<dbReference type="EMBL" id="KV784368">
    <property type="protein sequence ID" value="OEU11426.1"/>
    <property type="molecule type" value="Genomic_DNA"/>
</dbReference>
<proteinExistence type="predicted"/>
<organism evidence="1 2">
    <name type="scientific">Fragilariopsis cylindrus CCMP1102</name>
    <dbReference type="NCBI Taxonomy" id="635003"/>
    <lineage>
        <taxon>Eukaryota</taxon>
        <taxon>Sar</taxon>
        <taxon>Stramenopiles</taxon>
        <taxon>Ochrophyta</taxon>
        <taxon>Bacillariophyta</taxon>
        <taxon>Bacillariophyceae</taxon>
        <taxon>Bacillariophycidae</taxon>
        <taxon>Bacillariales</taxon>
        <taxon>Bacillariaceae</taxon>
        <taxon>Fragilariopsis</taxon>
    </lineage>
</organism>
<accession>A0A1E7EZY7</accession>
<keyword evidence="2" id="KW-1185">Reference proteome</keyword>
<dbReference type="AlphaFoldDB" id="A0A1E7EZY7"/>
<evidence type="ECO:0000313" key="2">
    <source>
        <dbReference type="Proteomes" id="UP000095751"/>
    </source>
</evidence>
<sequence length="129" mass="15089">MERVDTWTGLWGASIPGLGLVASQIFLQHLHFGPFYVYSIVPCPTTPPIWQMFQALQPISEWYFWAWKYDMLANMQCLCSGGNNKVSMRDHDPWFIPYGYGMDDWVVFWCTMVVVEPKEKLFILSPKEK</sequence>
<name>A0A1E7EZY7_9STRA</name>
<gene>
    <name evidence="1" type="ORF">FRACYDRAFT_245994</name>
</gene>
<protein>
    <submittedName>
        <fullName evidence="1">Uncharacterized protein</fullName>
    </submittedName>
</protein>
<evidence type="ECO:0000313" key="1">
    <source>
        <dbReference type="EMBL" id="OEU11426.1"/>
    </source>
</evidence>
<reference evidence="1 2" key="1">
    <citation type="submission" date="2016-09" db="EMBL/GenBank/DDBJ databases">
        <title>Extensive genetic diversity and differential bi-allelic expression allows diatom success in the polar Southern Ocean.</title>
        <authorList>
            <consortium name="DOE Joint Genome Institute"/>
            <person name="Mock T."/>
            <person name="Otillar R.P."/>
            <person name="Strauss J."/>
            <person name="Dupont C."/>
            <person name="Frickenhaus S."/>
            <person name="Maumus F."/>
            <person name="Mcmullan M."/>
            <person name="Sanges R."/>
            <person name="Schmutz J."/>
            <person name="Toseland A."/>
            <person name="Valas R."/>
            <person name="Veluchamy A."/>
            <person name="Ward B.J."/>
            <person name="Allen A."/>
            <person name="Barry K."/>
            <person name="Falciatore A."/>
            <person name="Ferrante M."/>
            <person name="Fortunato A.E."/>
            <person name="Gloeckner G."/>
            <person name="Gruber A."/>
            <person name="Hipkin R."/>
            <person name="Janech M."/>
            <person name="Kroth P."/>
            <person name="Leese F."/>
            <person name="Lindquist E."/>
            <person name="Lyon B.R."/>
            <person name="Martin J."/>
            <person name="Mayer C."/>
            <person name="Parker M."/>
            <person name="Quesneville H."/>
            <person name="Raymond J."/>
            <person name="Uhlig C."/>
            <person name="Valentin K.U."/>
            <person name="Worden A.Z."/>
            <person name="Armbrust E.V."/>
            <person name="Bowler C."/>
            <person name="Green B."/>
            <person name="Moulton V."/>
            <person name="Van Oosterhout C."/>
            <person name="Grigoriev I."/>
        </authorList>
    </citation>
    <scope>NUCLEOTIDE SEQUENCE [LARGE SCALE GENOMIC DNA]</scope>
    <source>
        <strain evidence="1 2">CCMP1102</strain>
    </source>
</reference>
<dbReference type="InParanoid" id="A0A1E7EZY7"/>
<dbReference type="KEGG" id="fcy:FRACYDRAFT_245994"/>